<proteinExistence type="predicted"/>
<protein>
    <submittedName>
        <fullName evidence="2">Uncharacterized protein</fullName>
    </submittedName>
</protein>
<sequence length="163" mass="19271">MFYLIILIIFSTNFLKTQAVICYRAEQMRTMSCQNSVFQLCETYGIQKACDYQLRRPTSWRRGVSVQEACKKNQPPGRYTAIGTFLRENEEYPFTNRYPHFQPHSALFLACGAWNSIIVLDQHTDNRTFSVWGTNVLMDRGNDVSEYNSRMYYTIEESHRRYN</sequence>
<evidence type="ECO:0000313" key="2">
    <source>
        <dbReference type="EMBL" id="RNA21111.1"/>
    </source>
</evidence>
<accession>A0A3M7RCB4</accession>
<keyword evidence="3" id="KW-1185">Reference proteome</keyword>
<dbReference type="Proteomes" id="UP000276133">
    <property type="component" value="Unassembled WGS sequence"/>
</dbReference>
<keyword evidence="1" id="KW-0732">Signal</keyword>
<name>A0A3M7RCB4_BRAPC</name>
<evidence type="ECO:0000256" key="1">
    <source>
        <dbReference type="SAM" id="SignalP"/>
    </source>
</evidence>
<dbReference type="AlphaFoldDB" id="A0A3M7RCB4"/>
<feature type="signal peptide" evidence="1">
    <location>
        <begin position="1"/>
        <end position="19"/>
    </location>
</feature>
<comment type="caution">
    <text evidence="2">The sequence shown here is derived from an EMBL/GenBank/DDBJ whole genome shotgun (WGS) entry which is preliminary data.</text>
</comment>
<organism evidence="2 3">
    <name type="scientific">Brachionus plicatilis</name>
    <name type="common">Marine rotifer</name>
    <name type="synonym">Brachionus muelleri</name>
    <dbReference type="NCBI Taxonomy" id="10195"/>
    <lineage>
        <taxon>Eukaryota</taxon>
        <taxon>Metazoa</taxon>
        <taxon>Spiralia</taxon>
        <taxon>Gnathifera</taxon>
        <taxon>Rotifera</taxon>
        <taxon>Eurotatoria</taxon>
        <taxon>Monogononta</taxon>
        <taxon>Pseudotrocha</taxon>
        <taxon>Ploima</taxon>
        <taxon>Brachionidae</taxon>
        <taxon>Brachionus</taxon>
    </lineage>
</organism>
<dbReference type="OrthoDB" id="10322397at2759"/>
<gene>
    <name evidence="2" type="ORF">BpHYR1_032097</name>
</gene>
<dbReference type="EMBL" id="REGN01003727">
    <property type="protein sequence ID" value="RNA21111.1"/>
    <property type="molecule type" value="Genomic_DNA"/>
</dbReference>
<evidence type="ECO:0000313" key="3">
    <source>
        <dbReference type="Proteomes" id="UP000276133"/>
    </source>
</evidence>
<reference evidence="2 3" key="1">
    <citation type="journal article" date="2018" name="Sci. Rep.">
        <title>Genomic signatures of local adaptation to the degree of environmental predictability in rotifers.</title>
        <authorList>
            <person name="Franch-Gras L."/>
            <person name="Hahn C."/>
            <person name="Garcia-Roger E.M."/>
            <person name="Carmona M.J."/>
            <person name="Serra M."/>
            <person name="Gomez A."/>
        </authorList>
    </citation>
    <scope>NUCLEOTIDE SEQUENCE [LARGE SCALE GENOMIC DNA]</scope>
    <source>
        <strain evidence="2">HYR1</strain>
    </source>
</reference>
<feature type="chain" id="PRO_5018047203" evidence="1">
    <location>
        <begin position="20"/>
        <end position="163"/>
    </location>
</feature>